<evidence type="ECO:0000259" key="8">
    <source>
        <dbReference type="PROSITE" id="PS50928"/>
    </source>
</evidence>
<comment type="similarity">
    <text evidence="7">Belongs to the binding-protein-dependent transport system permease family.</text>
</comment>
<keyword evidence="3" id="KW-1003">Cell membrane</keyword>
<sequence>MIILKAVLGSDSQRIKIRRTNRIVQNLKRDYLLYALLLLPMAYIAIFKYAPIYGVLMAFQDYNIFQGISGSEWVGLDVFQFIFQQDSFYRALKNTLILNLLDLAAGFPAPIILAILLNELRFTRFKKLTQTVLYLPHFLSWVIIGGMVYLMFSSGGMANTILSGIGLGKMEFLSDKTNWLIMYVAVGIWQSAGWGTILYLAAMIGINKDLYEAADIDGSSRLRKIWHITLPGIKPTIIILLILQIGRMVSIGFDRPFVMGNSLVSDYSDVISTYVYRIGIGSGDFSQATAVGLFQSVVGLIFLLSANYIAKKIGEQGIW</sequence>
<evidence type="ECO:0000256" key="1">
    <source>
        <dbReference type="ARBA" id="ARBA00004651"/>
    </source>
</evidence>
<feature type="transmembrane region" description="Helical" evidence="7">
    <location>
        <begin position="132"/>
        <end position="152"/>
    </location>
</feature>
<keyword evidence="6 7" id="KW-0472">Membrane</keyword>
<gene>
    <name evidence="9" type="ORF">SAMN05216378_3438</name>
</gene>
<evidence type="ECO:0000256" key="2">
    <source>
        <dbReference type="ARBA" id="ARBA00022448"/>
    </source>
</evidence>
<evidence type="ECO:0000313" key="9">
    <source>
        <dbReference type="EMBL" id="SFE53031.1"/>
    </source>
</evidence>
<comment type="subcellular location">
    <subcellularLocation>
        <location evidence="1 7">Cell membrane</location>
        <topology evidence="1 7">Multi-pass membrane protein</topology>
    </subcellularLocation>
</comment>
<reference evidence="10" key="1">
    <citation type="submission" date="2016-10" db="EMBL/GenBank/DDBJ databases">
        <authorList>
            <person name="Varghese N."/>
            <person name="Submissions S."/>
        </authorList>
    </citation>
    <scope>NUCLEOTIDE SEQUENCE [LARGE SCALE GENOMIC DNA]</scope>
    <source>
        <strain evidence="10">CGMCC 1.10784</strain>
    </source>
</reference>
<feature type="transmembrane region" description="Helical" evidence="7">
    <location>
        <begin position="290"/>
        <end position="310"/>
    </location>
</feature>
<feature type="transmembrane region" description="Helical" evidence="7">
    <location>
        <begin position="180"/>
        <end position="204"/>
    </location>
</feature>
<dbReference type="CDD" id="cd06261">
    <property type="entry name" value="TM_PBP2"/>
    <property type="match status" value="1"/>
</dbReference>
<dbReference type="InterPro" id="IPR050809">
    <property type="entry name" value="UgpAE/MalFG_permease"/>
</dbReference>
<dbReference type="EMBL" id="FOMT01000003">
    <property type="protein sequence ID" value="SFE53031.1"/>
    <property type="molecule type" value="Genomic_DNA"/>
</dbReference>
<dbReference type="GO" id="GO:0005886">
    <property type="term" value="C:plasma membrane"/>
    <property type="evidence" value="ECO:0007669"/>
    <property type="project" value="UniProtKB-SubCell"/>
</dbReference>
<dbReference type="AlphaFoldDB" id="A0A1I2BA62"/>
<keyword evidence="4 7" id="KW-0812">Transmembrane</keyword>
<evidence type="ECO:0000256" key="4">
    <source>
        <dbReference type="ARBA" id="ARBA00022692"/>
    </source>
</evidence>
<keyword evidence="10" id="KW-1185">Reference proteome</keyword>
<evidence type="ECO:0000256" key="7">
    <source>
        <dbReference type="RuleBase" id="RU363032"/>
    </source>
</evidence>
<evidence type="ECO:0000256" key="3">
    <source>
        <dbReference type="ARBA" id="ARBA00022475"/>
    </source>
</evidence>
<name>A0A1I2BA62_9BACL</name>
<dbReference type="InterPro" id="IPR000515">
    <property type="entry name" value="MetI-like"/>
</dbReference>
<keyword evidence="5 7" id="KW-1133">Transmembrane helix</keyword>
<feature type="transmembrane region" description="Helical" evidence="7">
    <location>
        <begin position="31"/>
        <end position="50"/>
    </location>
</feature>
<dbReference type="PANTHER" id="PTHR43227">
    <property type="entry name" value="BLL4140 PROTEIN"/>
    <property type="match status" value="1"/>
</dbReference>
<evidence type="ECO:0000256" key="5">
    <source>
        <dbReference type="ARBA" id="ARBA00022989"/>
    </source>
</evidence>
<evidence type="ECO:0000256" key="6">
    <source>
        <dbReference type="ARBA" id="ARBA00023136"/>
    </source>
</evidence>
<feature type="domain" description="ABC transmembrane type-1" evidence="8">
    <location>
        <begin position="92"/>
        <end position="306"/>
    </location>
</feature>
<dbReference type="Pfam" id="PF00528">
    <property type="entry name" value="BPD_transp_1"/>
    <property type="match status" value="1"/>
</dbReference>
<dbReference type="PROSITE" id="PS50928">
    <property type="entry name" value="ABC_TM1"/>
    <property type="match status" value="1"/>
</dbReference>
<dbReference type="Gene3D" id="1.10.3720.10">
    <property type="entry name" value="MetI-like"/>
    <property type="match status" value="1"/>
</dbReference>
<proteinExistence type="inferred from homology"/>
<accession>A0A1I2BA62</accession>
<dbReference type="STRING" id="1045775.SAMN05216378_3438"/>
<keyword evidence="2 7" id="KW-0813">Transport</keyword>
<dbReference type="GO" id="GO:0055085">
    <property type="term" value="P:transmembrane transport"/>
    <property type="evidence" value="ECO:0007669"/>
    <property type="project" value="InterPro"/>
</dbReference>
<organism evidence="9 10">
    <name type="scientific">Paenibacillus catalpae</name>
    <dbReference type="NCBI Taxonomy" id="1045775"/>
    <lineage>
        <taxon>Bacteria</taxon>
        <taxon>Bacillati</taxon>
        <taxon>Bacillota</taxon>
        <taxon>Bacilli</taxon>
        <taxon>Bacillales</taxon>
        <taxon>Paenibacillaceae</taxon>
        <taxon>Paenibacillus</taxon>
    </lineage>
</organism>
<dbReference type="SUPFAM" id="SSF161098">
    <property type="entry name" value="MetI-like"/>
    <property type="match status" value="1"/>
</dbReference>
<protein>
    <submittedName>
        <fullName evidence="9">Putative aldouronate transport system permease protein</fullName>
    </submittedName>
</protein>
<dbReference type="PANTHER" id="PTHR43227:SF11">
    <property type="entry name" value="BLL4140 PROTEIN"/>
    <property type="match status" value="1"/>
</dbReference>
<feature type="transmembrane region" description="Helical" evidence="7">
    <location>
        <begin position="96"/>
        <end position="120"/>
    </location>
</feature>
<dbReference type="Proteomes" id="UP000198855">
    <property type="component" value="Unassembled WGS sequence"/>
</dbReference>
<dbReference type="InterPro" id="IPR035906">
    <property type="entry name" value="MetI-like_sf"/>
</dbReference>
<evidence type="ECO:0000313" key="10">
    <source>
        <dbReference type="Proteomes" id="UP000198855"/>
    </source>
</evidence>
<feature type="transmembrane region" description="Helical" evidence="7">
    <location>
        <begin position="225"/>
        <end position="246"/>
    </location>
</feature>